<gene>
    <name evidence="13" type="ORF">GCM10009613_46840</name>
</gene>
<feature type="compositionally biased region" description="Low complexity" evidence="9">
    <location>
        <begin position="573"/>
        <end position="588"/>
    </location>
</feature>
<keyword evidence="14" id="KW-1185">Reference proteome</keyword>
<dbReference type="InterPro" id="IPR011712">
    <property type="entry name" value="Sig_transdc_His_kin_sub3_dim/P"/>
</dbReference>
<keyword evidence="4" id="KW-0808">Transferase</keyword>
<feature type="transmembrane region" description="Helical" evidence="10">
    <location>
        <begin position="33"/>
        <end position="53"/>
    </location>
</feature>
<keyword evidence="10" id="KW-0472">Membrane</keyword>
<evidence type="ECO:0000256" key="1">
    <source>
        <dbReference type="ARBA" id="ARBA00000085"/>
    </source>
</evidence>
<feature type="transmembrane region" description="Helical" evidence="10">
    <location>
        <begin position="306"/>
        <end position="325"/>
    </location>
</feature>
<evidence type="ECO:0000256" key="7">
    <source>
        <dbReference type="ARBA" id="ARBA00022840"/>
    </source>
</evidence>
<organism evidence="13 14">
    <name type="scientific">Pseudonocardia kongjuensis</name>
    <dbReference type="NCBI Taxonomy" id="102227"/>
    <lineage>
        <taxon>Bacteria</taxon>
        <taxon>Bacillati</taxon>
        <taxon>Actinomycetota</taxon>
        <taxon>Actinomycetes</taxon>
        <taxon>Pseudonocardiales</taxon>
        <taxon>Pseudonocardiaceae</taxon>
        <taxon>Pseudonocardia</taxon>
    </lineage>
</organism>
<feature type="transmembrane region" description="Helical" evidence="10">
    <location>
        <begin position="60"/>
        <end position="79"/>
    </location>
</feature>
<sequence length="699" mass="71868">MPWPRALTLLLAGAFGALVAADALLAGRSGTPVAVALLTALPALVPVALGLLVAARRPRLVVGPLLALAGAGAAANGAADRYLAAVAAGSPPAGAWWVVPLLLQLSWMLFFVPFALLALVFPDGRLPGRRWWPVAAGLVAVPPLAAVLTAWAPGSYRDPVPDFPHTLGTGPGWTGPVAMVLVLCLLPLLGAAAAAPVVRRRRSTDPVLRARLRWLILAGLWLPATLLLCWASYLFLDGPDLVVVGLLGTYLAIPAATAVAILRHGLYDVDRAYAATLTWSALAACLLAVYSLTAFAAGAAFGQGSAPAAAAATAVCAAALAPLRVRLRRRIDARIDPARRAALDAVTELTGASRDGSARPEQLQDRLRAALGDPGLLVGYRPPGDDADALVDADGRPLPAVADRTAVPVVRDGRRVGVLAGAAGSRPLLREIAAAAALLVEVVCLRQEARLAQAEAEAGRARLLEVGDTERRRLERDLHDGAQQRLVSLGMTLRLAQRRVADDPAGTDVDGVLDAAVAEIGTAVAELRRIAHGLRPSGLDDGLPAALRGLTANLPVPVRLEVTDGSVRPDPAPVAADPVPVAAGAGAAPPEPARPVPAGPDPDWLDVPDGIALTAYYVVGEALTNAVRHADADRVEVLASRSGGTLRVRVRDGGRGGATVRPGHGLHGLADRVAAAGGVLRVRSDGSGTEVHAELPCGS</sequence>
<evidence type="ECO:0000313" key="13">
    <source>
        <dbReference type="EMBL" id="GAA1396125.1"/>
    </source>
</evidence>
<feature type="transmembrane region" description="Helical" evidence="10">
    <location>
        <begin position="241"/>
        <end position="262"/>
    </location>
</feature>
<feature type="domain" description="Signal transduction histidine kinase subgroup 3 dimerisation and phosphoacceptor" evidence="12">
    <location>
        <begin position="470"/>
        <end position="539"/>
    </location>
</feature>
<dbReference type="Gene3D" id="3.30.565.10">
    <property type="entry name" value="Histidine kinase-like ATPase, C-terminal domain"/>
    <property type="match status" value="1"/>
</dbReference>
<feature type="transmembrane region" description="Helical" evidence="10">
    <location>
        <begin position="214"/>
        <end position="235"/>
    </location>
</feature>
<comment type="caution">
    <text evidence="13">The sequence shown here is derived from an EMBL/GenBank/DDBJ whole genome shotgun (WGS) entry which is preliminary data.</text>
</comment>
<evidence type="ECO:0000256" key="8">
    <source>
        <dbReference type="ARBA" id="ARBA00023012"/>
    </source>
</evidence>
<feature type="region of interest" description="Disordered" evidence="9">
    <location>
        <begin position="568"/>
        <end position="594"/>
    </location>
</feature>
<evidence type="ECO:0000313" key="14">
    <source>
        <dbReference type="Proteomes" id="UP001501414"/>
    </source>
</evidence>
<dbReference type="Pfam" id="PF02518">
    <property type="entry name" value="HATPase_c"/>
    <property type="match status" value="1"/>
</dbReference>
<feature type="transmembrane region" description="Helical" evidence="10">
    <location>
        <begin position="274"/>
        <end position="300"/>
    </location>
</feature>
<evidence type="ECO:0000256" key="10">
    <source>
        <dbReference type="SAM" id="Phobius"/>
    </source>
</evidence>
<keyword evidence="8" id="KW-0902">Two-component regulatory system</keyword>
<dbReference type="EMBL" id="BAAAJK010000033">
    <property type="protein sequence ID" value="GAA1396125.1"/>
    <property type="molecule type" value="Genomic_DNA"/>
</dbReference>
<keyword evidence="3" id="KW-0597">Phosphoprotein</keyword>
<evidence type="ECO:0000259" key="11">
    <source>
        <dbReference type="Pfam" id="PF02518"/>
    </source>
</evidence>
<feature type="transmembrane region" description="Helical" evidence="10">
    <location>
        <begin position="131"/>
        <end position="153"/>
    </location>
</feature>
<dbReference type="InterPro" id="IPR003594">
    <property type="entry name" value="HATPase_dom"/>
</dbReference>
<dbReference type="CDD" id="cd16917">
    <property type="entry name" value="HATPase_UhpB-NarQ-NarX-like"/>
    <property type="match status" value="1"/>
</dbReference>
<accession>A0ABN1Y4J8</accession>
<name>A0ABN1Y4J8_9PSEU</name>
<proteinExistence type="predicted"/>
<dbReference type="EC" id="2.7.13.3" evidence="2"/>
<dbReference type="SUPFAM" id="SSF55874">
    <property type="entry name" value="ATPase domain of HSP90 chaperone/DNA topoisomerase II/histidine kinase"/>
    <property type="match status" value="1"/>
</dbReference>
<comment type="catalytic activity">
    <reaction evidence="1">
        <text>ATP + protein L-histidine = ADP + protein N-phospho-L-histidine.</text>
        <dbReference type="EC" id="2.7.13.3"/>
    </reaction>
</comment>
<reference evidence="13 14" key="1">
    <citation type="journal article" date="2019" name="Int. J. Syst. Evol. Microbiol.">
        <title>The Global Catalogue of Microorganisms (GCM) 10K type strain sequencing project: providing services to taxonomists for standard genome sequencing and annotation.</title>
        <authorList>
            <consortium name="The Broad Institute Genomics Platform"/>
            <consortium name="The Broad Institute Genome Sequencing Center for Infectious Disease"/>
            <person name="Wu L."/>
            <person name="Ma J."/>
        </authorList>
    </citation>
    <scope>NUCLEOTIDE SEQUENCE [LARGE SCALE GENOMIC DNA]</scope>
    <source>
        <strain evidence="13 14">JCM 11896</strain>
    </source>
</reference>
<keyword evidence="5" id="KW-0547">Nucleotide-binding</keyword>
<evidence type="ECO:0000256" key="9">
    <source>
        <dbReference type="SAM" id="MobiDB-lite"/>
    </source>
</evidence>
<dbReference type="PANTHER" id="PTHR24421:SF10">
    <property type="entry name" value="NITRATE_NITRITE SENSOR PROTEIN NARQ"/>
    <property type="match status" value="1"/>
</dbReference>
<keyword evidence="10" id="KW-1133">Transmembrane helix</keyword>
<keyword evidence="6" id="KW-0418">Kinase</keyword>
<dbReference type="RefSeq" id="WP_344026087.1">
    <property type="nucleotide sequence ID" value="NZ_BAAAJK010000033.1"/>
</dbReference>
<evidence type="ECO:0000256" key="4">
    <source>
        <dbReference type="ARBA" id="ARBA00022679"/>
    </source>
</evidence>
<dbReference type="Pfam" id="PF07730">
    <property type="entry name" value="HisKA_3"/>
    <property type="match status" value="1"/>
</dbReference>
<evidence type="ECO:0000259" key="12">
    <source>
        <dbReference type="Pfam" id="PF07730"/>
    </source>
</evidence>
<evidence type="ECO:0000256" key="5">
    <source>
        <dbReference type="ARBA" id="ARBA00022741"/>
    </source>
</evidence>
<dbReference type="Proteomes" id="UP001501414">
    <property type="component" value="Unassembled WGS sequence"/>
</dbReference>
<feature type="transmembrane region" description="Helical" evidence="10">
    <location>
        <begin position="94"/>
        <end position="119"/>
    </location>
</feature>
<dbReference type="InterPro" id="IPR036890">
    <property type="entry name" value="HATPase_C_sf"/>
</dbReference>
<feature type="transmembrane region" description="Helical" evidence="10">
    <location>
        <begin position="173"/>
        <end position="194"/>
    </location>
</feature>
<protein>
    <recommendedName>
        <fullName evidence="2">histidine kinase</fullName>
        <ecNumber evidence="2">2.7.13.3</ecNumber>
    </recommendedName>
</protein>
<feature type="domain" description="Histidine kinase/HSP90-like ATPase" evidence="11">
    <location>
        <begin position="614"/>
        <end position="696"/>
    </location>
</feature>
<keyword evidence="10" id="KW-0812">Transmembrane</keyword>
<dbReference type="PANTHER" id="PTHR24421">
    <property type="entry name" value="NITRATE/NITRITE SENSOR PROTEIN NARX-RELATED"/>
    <property type="match status" value="1"/>
</dbReference>
<evidence type="ECO:0000256" key="3">
    <source>
        <dbReference type="ARBA" id="ARBA00022553"/>
    </source>
</evidence>
<dbReference type="InterPro" id="IPR050482">
    <property type="entry name" value="Sensor_HK_TwoCompSys"/>
</dbReference>
<evidence type="ECO:0000256" key="2">
    <source>
        <dbReference type="ARBA" id="ARBA00012438"/>
    </source>
</evidence>
<keyword evidence="7" id="KW-0067">ATP-binding</keyword>
<evidence type="ECO:0000256" key="6">
    <source>
        <dbReference type="ARBA" id="ARBA00022777"/>
    </source>
</evidence>
<dbReference type="Gene3D" id="1.20.5.1930">
    <property type="match status" value="1"/>
</dbReference>